<proteinExistence type="predicted"/>
<sequence length="92" mass="10014">MKTATPLPVLHLAAAILYGPAVPMPHCPSILPIHHPAHIALPQLQHPKCSSAFVAPLSLLYSLHLVPTRAAAHIFPSKLSYRRATRGLVWHP</sequence>
<dbReference type="Proteomes" id="UP001221757">
    <property type="component" value="Unassembled WGS sequence"/>
</dbReference>
<accession>A0AAD7CYZ9</accession>
<reference evidence="2" key="1">
    <citation type="submission" date="2023-03" db="EMBL/GenBank/DDBJ databases">
        <title>Massive genome expansion in bonnet fungi (Mycena s.s.) driven by repeated elements and novel gene families across ecological guilds.</title>
        <authorList>
            <consortium name="Lawrence Berkeley National Laboratory"/>
            <person name="Harder C.B."/>
            <person name="Miyauchi S."/>
            <person name="Viragh M."/>
            <person name="Kuo A."/>
            <person name="Thoen E."/>
            <person name="Andreopoulos B."/>
            <person name="Lu D."/>
            <person name="Skrede I."/>
            <person name="Drula E."/>
            <person name="Henrissat B."/>
            <person name="Morin E."/>
            <person name="Kohler A."/>
            <person name="Barry K."/>
            <person name="LaButti K."/>
            <person name="Morin E."/>
            <person name="Salamov A."/>
            <person name="Lipzen A."/>
            <person name="Mereny Z."/>
            <person name="Hegedus B."/>
            <person name="Baldrian P."/>
            <person name="Stursova M."/>
            <person name="Weitz H."/>
            <person name="Taylor A."/>
            <person name="Grigoriev I.V."/>
            <person name="Nagy L.G."/>
            <person name="Martin F."/>
            <person name="Kauserud H."/>
        </authorList>
    </citation>
    <scope>NUCLEOTIDE SEQUENCE</scope>
    <source>
        <strain evidence="2">CBHHK067</strain>
    </source>
</reference>
<feature type="chain" id="PRO_5041943193" description="Secreted protein" evidence="1">
    <location>
        <begin position="24"/>
        <end position="92"/>
    </location>
</feature>
<comment type="caution">
    <text evidence="2">The sequence shown here is derived from an EMBL/GenBank/DDBJ whole genome shotgun (WGS) entry which is preliminary data.</text>
</comment>
<gene>
    <name evidence="2" type="ORF">B0H17DRAFT_200985</name>
</gene>
<evidence type="ECO:0000313" key="3">
    <source>
        <dbReference type="Proteomes" id="UP001221757"/>
    </source>
</evidence>
<keyword evidence="3" id="KW-1185">Reference proteome</keyword>
<feature type="signal peptide" evidence="1">
    <location>
        <begin position="1"/>
        <end position="23"/>
    </location>
</feature>
<protein>
    <recommendedName>
        <fullName evidence="4">Secreted protein</fullName>
    </recommendedName>
</protein>
<name>A0AAD7CYZ9_MYCRO</name>
<dbReference type="AlphaFoldDB" id="A0AAD7CYZ9"/>
<evidence type="ECO:0000256" key="1">
    <source>
        <dbReference type="SAM" id="SignalP"/>
    </source>
</evidence>
<evidence type="ECO:0000313" key="2">
    <source>
        <dbReference type="EMBL" id="KAJ7670418.1"/>
    </source>
</evidence>
<keyword evidence="1" id="KW-0732">Signal</keyword>
<dbReference type="EMBL" id="JARKIE010000180">
    <property type="protein sequence ID" value="KAJ7670418.1"/>
    <property type="molecule type" value="Genomic_DNA"/>
</dbReference>
<organism evidence="2 3">
    <name type="scientific">Mycena rosella</name>
    <name type="common">Pink bonnet</name>
    <name type="synonym">Agaricus rosellus</name>
    <dbReference type="NCBI Taxonomy" id="1033263"/>
    <lineage>
        <taxon>Eukaryota</taxon>
        <taxon>Fungi</taxon>
        <taxon>Dikarya</taxon>
        <taxon>Basidiomycota</taxon>
        <taxon>Agaricomycotina</taxon>
        <taxon>Agaricomycetes</taxon>
        <taxon>Agaricomycetidae</taxon>
        <taxon>Agaricales</taxon>
        <taxon>Marasmiineae</taxon>
        <taxon>Mycenaceae</taxon>
        <taxon>Mycena</taxon>
    </lineage>
</organism>
<evidence type="ECO:0008006" key="4">
    <source>
        <dbReference type="Google" id="ProtNLM"/>
    </source>
</evidence>